<evidence type="ECO:0000313" key="3">
    <source>
        <dbReference type="WBParaSite" id="jg1563"/>
    </source>
</evidence>
<evidence type="ECO:0000256" key="1">
    <source>
        <dbReference type="SAM" id="MobiDB-lite"/>
    </source>
</evidence>
<name>A0A915D5K2_9BILA</name>
<dbReference type="WBParaSite" id="jg1563">
    <property type="protein sequence ID" value="jg1563"/>
    <property type="gene ID" value="jg1563"/>
</dbReference>
<protein>
    <submittedName>
        <fullName evidence="3">Uncharacterized protein</fullName>
    </submittedName>
</protein>
<accession>A0A915D5K2</accession>
<feature type="region of interest" description="Disordered" evidence="1">
    <location>
        <begin position="75"/>
        <end position="106"/>
    </location>
</feature>
<dbReference type="AlphaFoldDB" id="A0A915D5K2"/>
<sequence length="238" mass="26257">MEEVLPVTRREEEKPIQSLKIPKLKIKMMHKEGASTSSSQKVSDFCFYTPYQQQPPSSSAPINFSSTQDSNLTLKIRPLKPPSSKSPKKVSPKNHALSENRPMAQNPYTNSLTSAFQMEVNPLCAPLLNGNHALPAFGGLSAGLNASRERVQFSPCDDDPEDDRLRSQTSQLLTKLIFTLSCALGSERSFSELRDRAEAKKFWLYISSALRSERTCSEARARAGAKNFVAGANSQSSS</sequence>
<dbReference type="Proteomes" id="UP000887574">
    <property type="component" value="Unplaced"/>
</dbReference>
<reference evidence="3" key="1">
    <citation type="submission" date="2022-11" db="UniProtKB">
        <authorList>
            <consortium name="WormBaseParasite"/>
        </authorList>
    </citation>
    <scope>IDENTIFICATION</scope>
</reference>
<proteinExistence type="predicted"/>
<organism evidence="2 3">
    <name type="scientific">Ditylenchus dipsaci</name>
    <dbReference type="NCBI Taxonomy" id="166011"/>
    <lineage>
        <taxon>Eukaryota</taxon>
        <taxon>Metazoa</taxon>
        <taxon>Ecdysozoa</taxon>
        <taxon>Nematoda</taxon>
        <taxon>Chromadorea</taxon>
        <taxon>Rhabditida</taxon>
        <taxon>Tylenchina</taxon>
        <taxon>Tylenchomorpha</taxon>
        <taxon>Sphaerularioidea</taxon>
        <taxon>Anguinidae</taxon>
        <taxon>Anguininae</taxon>
        <taxon>Ditylenchus</taxon>
    </lineage>
</organism>
<evidence type="ECO:0000313" key="2">
    <source>
        <dbReference type="Proteomes" id="UP000887574"/>
    </source>
</evidence>
<keyword evidence="2" id="KW-1185">Reference proteome</keyword>